<dbReference type="Pfam" id="PF00877">
    <property type="entry name" value="NLPC_P60"/>
    <property type="match status" value="1"/>
</dbReference>
<evidence type="ECO:0000256" key="3">
    <source>
        <dbReference type="ARBA" id="ARBA00022729"/>
    </source>
</evidence>
<dbReference type="AlphaFoldDB" id="A0A8J3D4L4"/>
<evidence type="ECO:0000256" key="1">
    <source>
        <dbReference type="ARBA" id="ARBA00007074"/>
    </source>
</evidence>
<name>A0A8J3D4L4_9BACT</name>
<dbReference type="PANTHER" id="PTHR47360">
    <property type="entry name" value="MUREIN DD-ENDOPEPTIDASE MEPS/MUREIN LD-CARBOXYPEPTIDASE"/>
    <property type="match status" value="1"/>
</dbReference>
<comment type="similarity">
    <text evidence="1">Belongs to the peptidase C40 family.</text>
</comment>
<keyword evidence="8" id="KW-1185">Reference proteome</keyword>
<dbReference type="InterPro" id="IPR038765">
    <property type="entry name" value="Papain-like_cys_pep_sf"/>
</dbReference>
<keyword evidence="4" id="KW-0378">Hydrolase</keyword>
<dbReference type="SUPFAM" id="SSF54001">
    <property type="entry name" value="Cysteine proteinases"/>
    <property type="match status" value="1"/>
</dbReference>
<evidence type="ECO:0000256" key="2">
    <source>
        <dbReference type="ARBA" id="ARBA00022670"/>
    </source>
</evidence>
<keyword evidence="5" id="KW-0788">Thiol protease</keyword>
<accession>A0A8J3D4L4</accession>
<evidence type="ECO:0000256" key="5">
    <source>
        <dbReference type="ARBA" id="ARBA00022807"/>
    </source>
</evidence>
<reference evidence="7" key="1">
    <citation type="journal article" date="2014" name="Int. J. Syst. Evol. Microbiol.">
        <title>Complete genome sequence of Corynebacterium casei LMG S-19264T (=DSM 44701T), isolated from a smear-ripened cheese.</title>
        <authorList>
            <consortium name="US DOE Joint Genome Institute (JGI-PGF)"/>
            <person name="Walter F."/>
            <person name="Albersmeier A."/>
            <person name="Kalinowski J."/>
            <person name="Ruckert C."/>
        </authorList>
    </citation>
    <scope>NUCLEOTIDE SEQUENCE</scope>
    <source>
        <strain evidence="7">KCTC 23224</strain>
    </source>
</reference>
<comment type="caution">
    <text evidence="7">The sequence shown here is derived from an EMBL/GenBank/DDBJ whole genome shotgun (WGS) entry which is preliminary data.</text>
</comment>
<dbReference type="PANTHER" id="PTHR47360:SF1">
    <property type="entry name" value="ENDOPEPTIDASE NLPC-RELATED"/>
    <property type="match status" value="1"/>
</dbReference>
<dbReference type="Proteomes" id="UP000642809">
    <property type="component" value="Unassembled WGS sequence"/>
</dbReference>
<evidence type="ECO:0000313" key="7">
    <source>
        <dbReference type="EMBL" id="GHB51950.1"/>
    </source>
</evidence>
<protein>
    <recommendedName>
        <fullName evidence="6">NlpC/P60 domain-containing protein</fullName>
    </recommendedName>
</protein>
<dbReference type="GO" id="GO:0008234">
    <property type="term" value="F:cysteine-type peptidase activity"/>
    <property type="evidence" value="ECO:0007669"/>
    <property type="project" value="UniProtKB-KW"/>
</dbReference>
<organism evidence="7 8">
    <name type="scientific">Mongoliitalea lutea</name>
    <dbReference type="NCBI Taxonomy" id="849756"/>
    <lineage>
        <taxon>Bacteria</taxon>
        <taxon>Pseudomonadati</taxon>
        <taxon>Bacteroidota</taxon>
        <taxon>Cytophagia</taxon>
        <taxon>Cytophagales</taxon>
        <taxon>Cyclobacteriaceae</taxon>
        <taxon>Mongoliitalea</taxon>
    </lineage>
</organism>
<proteinExistence type="inferred from homology"/>
<evidence type="ECO:0000259" key="6">
    <source>
        <dbReference type="PROSITE" id="PS51935"/>
    </source>
</evidence>
<feature type="domain" description="NlpC/P60" evidence="6">
    <location>
        <begin position="37"/>
        <end position="164"/>
    </location>
</feature>
<dbReference type="RefSeq" id="WP_189586195.1">
    <property type="nucleotide sequence ID" value="NZ_BMYF01000029.1"/>
</dbReference>
<dbReference type="InterPro" id="IPR000064">
    <property type="entry name" value="NLP_P60_dom"/>
</dbReference>
<dbReference type="PROSITE" id="PS51257">
    <property type="entry name" value="PROKAR_LIPOPROTEIN"/>
    <property type="match status" value="1"/>
</dbReference>
<keyword evidence="3" id="KW-0732">Signal</keyword>
<reference evidence="7" key="2">
    <citation type="submission" date="2020-09" db="EMBL/GenBank/DDBJ databases">
        <authorList>
            <person name="Sun Q."/>
            <person name="Kim S."/>
        </authorList>
    </citation>
    <scope>NUCLEOTIDE SEQUENCE</scope>
    <source>
        <strain evidence="7">KCTC 23224</strain>
    </source>
</reference>
<keyword evidence="2" id="KW-0645">Protease</keyword>
<gene>
    <name evidence="7" type="ORF">GCM10008106_35850</name>
</gene>
<dbReference type="GO" id="GO:0006508">
    <property type="term" value="P:proteolysis"/>
    <property type="evidence" value="ECO:0007669"/>
    <property type="project" value="UniProtKB-KW"/>
</dbReference>
<dbReference type="InterPro" id="IPR052062">
    <property type="entry name" value="Murein_DD/LD_carboxypeptidase"/>
</dbReference>
<sequence>MNFIGKQNRKNKHFYWLSAILLLFFLSSCGSSKKLYTQNVNKVVDTAKSYRGTPYRYGGTTRSGIDCSALIYHSYASIGVQMPRTSEAQSKMGKKVNGKNLQKGDLVFFATGRSKNKVSHAGIVTENQRGRILFIHSSTSLGVTEDNLANPYWSKAFLFGRRILDEKK</sequence>
<dbReference type="EMBL" id="BMYF01000029">
    <property type="protein sequence ID" value="GHB51950.1"/>
    <property type="molecule type" value="Genomic_DNA"/>
</dbReference>
<evidence type="ECO:0000313" key="8">
    <source>
        <dbReference type="Proteomes" id="UP000642809"/>
    </source>
</evidence>
<dbReference type="Gene3D" id="3.90.1720.10">
    <property type="entry name" value="endopeptidase domain like (from Nostoc punctiforme)"/>
    <property type="match status" value="1"/>
</dbReference>
<dbReference type="PROSITE" id="PS51935">
    <property type="entry name" value="NLPC_P60"/>
    <property type="match status" value="1"/>
</dbReference>
<evidence type="ECO:0000256" key="4">
    <source>
        <dbReference type="ARBA" id="ARBA00022801"/>
    </source>
</evidence>